<keyword evidence="3" id="KW-1185">Reference proteome</keyword>
<dbReference type="PANTHER" id="PTHR43471">
    <property type="entry name" value="ABC TRANSPORTER PERMEASE"/>
    <property type="match status" value="1"/>
</dbReference>
<feature type="transmembrane region" description="Helical" evidence="1">
    <location>
        <begin position="173"/>
        <end position="191"/>
    </location>
</feature>
<feature type="transmembrane region" description="Helical" evidence="1">
    <location>
        <begin position="60"/>
        <end position="82"/>
    </location>
</feature>
<feature type="transmembrane region" description="Helical" evidence="1">
    <location>
        <begin position="142"/>
        <end position="166"/>
    </location>
</feature>
<keyword evidence="1" id="KW-0812">Transmembrane</keyword>
<evidence type="ECO:0000313" key="2">
    <source>
        <dbReference type="EMBL" id="ELZ09920.1"/>
    </source>
</evidence>
<feature type="transmembrane region" description="Helical" evidence="1">
    <location>
        <begin position="253"/>
        <end position="274"/>
    </location>
</feature>
<evidence type="ECO:0000313" key="3">
    <source>
        <dbReference type="Proteomes" id="UP000011560"/>
    </source>
</evidence>
<dbReference type="RefSeq" id="WP_007701751.1">
    <property type="nucleotide sequence ID" value="NZ_AOIQ01000016.1"/>
</dbReference>
<dbReference type="PANTHER" id="PTHR43471:SF1">
    <property type="entry name" value="ABC TRANSPORTER PERMEASE PROTEIN NOSY-RELATED"/>
    <property type="match status" value="1"/>
</dbReference>
<keyword evidence="1" id="KW-0472">Membrane</keyword>
<name>M0BGE0_9EURY</name>
<dbReference type="STRING" id="1227490.C479_10115"/>
<organism evidence="2 3">
    <name type="scientific">Halovivax asiaticus JCM 14624</name>
    <dbReference type="NCBI Taxonomy" id="1227490"/>
    <lineage>
        <taxon>Archaea</taxon>
        <taxon>Methanobacteriati</taxon>
        <taxon>Methanobacteriota</taxon>
        <taxon>Stenosarchaea group</taxon>
        <taxon>Halobacteria</taxon>
        <taxon>Halobacteriales</taxon>
        <taxon>Natrialbaceae</taxon>
        <taxon>Halovivax</taxon>
    </lineage>
</organism>
<dbReference type="GO" id="GO:0140359">
    <property type="term" value="F:ABC-type transporter activity"/>
    <property type="evidence" value="ECO:0007669"/>
    <property type="project" value="InterPro"/>
</dbReference>
<reference evidence="2 3" key="1">
    <citation type="journal article" date="2014" name="PLoS Genet.">
        <title>Phylogenetically driven sequencing of extremely halophilic archaea reveals strategies for static and dynamic osmo-response.</title>
        <authorList>
            <person name="Becker E.A."/>
            <person name="Seitzer P.M."/>
            <person name="Tritt A."/>
            <person name="Larsen D."/>
            <person name="Krusor M."/>
            <person name="Yao A.I."/>
            <person name="Wu D."/>
            <person name="Madern D."/>
            <person name="Eisen J.A."/>
            <person name="Darling A.E."/>
            <person name="Facciotti M.T."/>
        </authorList>
    </citation>
    <scope>NUCLEOTIDE SEQUENCE [LARGE SCALE GENOMIC DNA]</scope>
    <source>
        <strain evidence="2 3">JCM 14624</strain>
    </source>
</reference>
<proteinExistence type="predicted"/>
<feature type="transmembrane region" description="Helical" evidence="1">
    <location>
        <begin position="20"/>
        <end position="40"/>
    </location>
</feature>
<dbReference type="Pfam" id="PF12679">
    <property type="entry name" value="ABC2_membrane_2"/>
    <property type="match status" value="1"/>
</dbReference>
<gene>
    <name evidence="2" type="ORF">C479_10115</name>
</gene>
<feature type="transmembrane region" description="Helical" evidence="1">
    <location>
        <begin position="108"/>
        <end position="130"/>
    </location>
</feature>
<dbReference type="EMBL" id="AOIQ01000016">
    <property type="protein sequence ID" value="ELZ09920.1"/>
    <property type="molecule type" value="Genomic_DNA"/>
</dbReference>
<dbReference type="OrthoDB" id="86287at2157"/>
<evidence type="ECO:0000256" key="1">
    <source>
        <dbReference type="SAM" id="Phobius"/>
    </source>
</evidence>
<protein>
    <submittedName>
        <fullName evidence="2">ABC-2 type transporter</fullName>
    </submittedName>
</protein>
<dbReference type="Proteomes" id="UP000011560">
    <property type="component" value="Unassembled WGS sequence"/>
</dbReference>
<comment type="caution">
    <text evidence="2">The sequence shown here is derived from an EMBL/GenBank/DDBJ whole genome shotgun (WGS) entry which is preliminary data.</text>
</comment>
<dbReference type="PATRIC" id="fig|1227490.4.peg.2066"/>
<accession>M0BGE0</accession>
<sequence>MSYAAVAKKDFQDGIRSKLLWMLMALFIVSIAGFALWAVLQNTDVGGSGDGEAGLAFGFAYVLSILFLVPVTGLVVSIKSIVRERELGSLKILLSLPHTRGEVIAGKFLGRTGLLTTAILAGYLPAALLFGFGVDNFKMLDFVGFTVVTVLFGIMFVAVGIGASALTKTETQATVAGFVVFIAMYTWNLVFGRVNSTLDLLSGNALSFVERFWMFNLYADMSTAIASLWTDTDSASVVVFNSTTSQPFYLQHWFAFVILALWIVVPLAIGYWRFERADL</sequence>
<dbReference type="AlphaFoldDB" id="M0BGE0"/>
<dbReference type="GO" id="GO:0005886">
    <property type="term" value="C:plasma membrane"/>
    <property type="evidence" value="ECO:0007669"/>
    <property type="project" value="UniProtKB-SubCell"/>
</dbReference>
<keyword evidence="1" id="KW-1133">Transmembrane helix</keyword>